<evidence type="ECO:0000256" key="3">
    <source>
        <dbReference type="ARBA" id="ARBA00012438"/>
    </source>
</evidence>
<comment type="subcellular location">
    <subcellularLocation>
        <location evidence="2">Membrane</location>
    </subcellularLocation>
</comment>
<dbReference type="SMART" id="SM00387">
    <property type="entry name" value="HATPase_c"/>
    <property type="match status" value="1"/>
</dbReference>
<dbReference type="SUPFAM" id="SSF55874">
    <property type="entry name" value="ATPase domain of HSP90 chaperone/DNA topoisomerase II/histidine kinase"/>
    <property type="match status" value="1"/>
</dbReference>
<comment type="caution">
    <text evidence="14">The sequence shown here is derived from an EMBL/GenBank/DDBJ whole genome shotgun (WGS) entry which is preliminary data.</text>
</comment>
<evidence type="ECO:0000256" key="1">
    <source>
        <dbReference type="ARBA" id="ARBA00000085"/>
    </source>
</evidence>
<evidence type="ECO:0000256" key="11">
    <source>
        <dbReference type="SAM" id="Phobius"/>
    </source>
</evidence>
<evidence type="ECO:0000259" key="12">
    <source>
        <dbReference type="PROSITE" id="PS50109"/>
    </source>
</evidence>
<dbReference type="RefSeq" id="WP_267141073.1">
    <property type="nucleotide sequence ID" value="NZ_JAODIL010000051.1"/>
</dbReference>
<keyword evidence="7 14" id="KW-0418">Kinase</keyword>
<feature type="transmembrane region" description="Helical" evidence="11">
    <location>
        <begin position="177"/>
        <end position="197"/>
    </location>
</feature>
<dbReference type="PROSITE" id="PS50885">
    <property type="entry name" value="HAMP"/>
    <property type="match status" value="1"/>
</dbReference>
<comment type="catalytic activity">
    <reaction evidence="1">
        <text>ATP + protein L-histidine = ADP + protein N-phospho-L-histidine.</text>
        <dbReference type="EC" id="2.7.13.3"/>
    </reaction>
</comment>
<evidence type="ECO:0000313" key="14">
    <source>
        <dbReference type="EMBL" id="MCU5776448.1"/>
    </source>
</evidence>
<evidence type="ECO:0000256" key="7">
    <source>
        <dbReference type="ARBA" id="ARBA00022777"/>
    </source>
</evidence>
<dbReference type="GO" id="GO:0005886">
    <property type="term" value="C:plasma membrane"/>
    <property type="evidence" value="ECO:0007669"/>
    <property type="project" value="TreeGrafter"/>
</dbReference>
<evidence type="ECO:0000256" key="10">
    <source>
        <dbReference type="ARBA" id="ARBA00023136"/>
    </source>
</evidence>
<dbReference type="GO" id="GO:0000155">
    <property type="term" value="F:phosphorelay sensor kinase activity"/>
    <property type="evidence" value="ECO:0007669"/>
    <property type="project" value="InterPro"/>
</dbReference>
<dbReference type="InterPro" id="IPR036097">
    <property type="entry name" value="HisK_dim/P_sf"/>
</dbReference>
<dbReference type="PANTHER" id="PTHR45436">
    <property type="entry name" value="SENSOR HISTIDINE KINASE YKOH"/>
    <property type="match status" value="1"/>
</dbReference>
<dbReference type="PANTHER" id="PTHR45436:SF5">
    <property type="entry name" value="SENSOR HISTIDINE KINASE TRCS"/>
    <property type="match status" value="1"/>
</dbReference>
<evidence type="ECO:0000256" key="5">
    <source>
        <dbReference type="ARBA" id="ARBA00022679"/>
    </source>
</evidence>
<dbReference type="Pfam" id="PF00512">
    <property type="entry name" value="HisKA"/>
    <property type="match status" value="1"/>
</dbReference>
<dbReference type="PRINTS" id="PR00344">
    <property type="entry name" value="BCTRLSENSOR"/>
</dbReference>
<protein>
    <recommendedName>
        <fullName evidence="3">histidine kinase</fullName>
        <ecNumber evidence="3">2.7.13.3</ecNumber>
    </recommendedName>
</protein>
<dbReference type="InterPro" id="IPR005467">
    <property type="entry name" value="His_kinase_dom"/>
</dbReference>
<keyword evidence="8 11" id="KW-1133">Transmembrane helix</keyword>
<dbReference type="SMART" id="SM00304">
    <property type="entry name" value="HAMP"/>
    <property type="match status" value="1"/>
</dbReference>
<feature type="domain" description="HAMP" evidence="13">
    <location>
        <begin position="198"/>
        <end position="251"/>
    </location>
</feature>
<evidence type="ECO:0000256" key="4">
    <source>
        <dbReference type="ARBA" id="ARBA00022553"/>
    </source>
</evidence>
<keyword evidence="9" id="KW-0902">Two-component regulatory system</keyword>
<feature type="transmembrane region" description="Helical" evidence="11">
    <location>
        <begin position="15"/>
        <end position="40"/>
    </location>
</feature>
<evidence type="ECO:0000259" key="13">
    <source>
        <dbReference type="PROSITE" id="PS50885"/>
    </source>
</evidence>
<name>A0A9J6PL93_9GAMM</name>
<dbReference type="EC" id="2.7.13.3" evidence="3"/>
<evidence type="ECO:0000256" key="8">
    <source>
        <dbReference type="ARBA" id="ARBA00022989"/>
    </source>
</evidence>
<proteinExistence type="predicted"/>
<evidence type="ECO:0000256" key="2">
    <source>
        <dbReference type="ARBA" id="ARBA00004370"/>
    </source>
</evidence>
<dbReference type="Pfam" id="PF00672">
    <property type="entry name" value="HAMP"/>
    <property type="match status" value="1"/>
</dbReference>
<dbReference type="InterPro" id="IPR050428">
    <property type="entry name" value="TCS_sensor_his_kinase"/>
</dbReference>
<dbReference type="SMART" id="SM00388">
    <property type="entry name" value="HisKA"/>
    <property type="match status" value="1"/>
</dbReference>
<dbReference type="CDD" id="cd00082">
    <property type="entry name" value="HisKA"/>
    <property type="match status" value="1"/>
</dbReference>
<evidence type="ECO:0000256" key="6">
    <source>
        <dbReference type="ARBA" id="ARBA00022692"/>
    </source>
</evidence>
<keyword evidence="15" id="KW-1185">Reference proteome</keyword>
<keyword evidence="6 11" id="KW-0812">Transmembrane</keyword>
<feature type="domain" description="Histidine kinase" evidence="12">
    <location>
        <begin position="259"/>
        <end position="458"/>
    </location>
</feature>
<dbReference type="AlphaFoldDB" id="A0A9J6PL93"/>
<dbReference type="EMBL" id="JAODIM010000034">
    <property type="protein sequence ID" value="MCU5776448.1"/>
    <property type="molecule type" value="Genomic_DNA"/>
</dbReference>
<keyword evidence="10 11" id="KW-0472">Membrane</keyword>
<dbReference type="PROSITE" id="PS50109">
    <property type="entry name" value="HIS_KIN"/>
    <property type="match status" value="1"/>
</dbReference>
<gene>
    <name evidence="14" type="ORF">N5923_02910</name>
</gene>
<dbReference type="InterPro" id="IPR003594">
    <property type="entry name" value="HATPase_dom"/>
</dbReference>
<accession>A0A9J6PL93</accession>
<dbReference type="Gene3D" id="3.30.565.10">
    <property type="entry name" value="Histidine kinase-like ATPase, C-terminal domain"/>
    <property type="match status" value="1"/>
</dbReference>
<dbReference type="InterPro" id="IPR036890">
    <property type="entry name" value="HATPase_C_sf"/>
</dbReference>
<reference evidence="14" key="1">
    <citation type="submission" date="2022-09" db="EMBL/GenBank/DDBJ databases">
        <title>Winslowiella arboricola sp. nov., isolated from bleeding cankers on broadleaf hosts.</title>
        <authorList>
            <person name="Brady C."/>
            <person name="Kaur S."/>
            <person name="Crampton B."/>
            <person name="Maddock D."/>
            <person name="Arnold D."/>
            <person name="Denman S."/>
        </authorList>
    </citation>
    <scope>NUCLEOTIDE SEQUENCE</scope>
    <source>
        <strain evidence="14">BAC 15a-03b</strain>
    </source>
</reference>
<organism evidence="14 15">
    <name type="scientific">Winslowiella arboricola</name>
    <dbReference type="NCBI Taxonomy" id="2978220"/>
    <lineage>
        <taxon>Bacteria</taxon>
        <taxon>Pseudomonadati</taxon>
        <taxon>Pseudomonadota</taxon>
        <taxon>Gammaproteobacteria</taxon>
        <taxon>Enterobacterales</taxon>
        <taxon>Erwiniaceae</taxon>
        <taxon>Winslowiella</taxon>
    </lineage>
</organism>
<dbReference type="InterPro" id="IPR003660">
    <property type="entry name" value="HAMP_dom"/>
</dbReference>
<dbReference type="InterPro" id="IPR004358">
    <property type="entry name" value="Sig_transdc_His_kin-like_C"/>
</dbReference>
<keyword evidence="4" id="KW-0597">Phosphoprotein</keyword>
<evidence type="ECO:0000313" key="15">
    <source>
        <dbReference type="Proteomes" id="UP001064262"/>
    </source>
</evidence>
<evidence type="ECO:0000256" key="9">
    <source>
        <dbReference type="ARBA" id="ARBA00023012"/>
    </source>
</evidence>
<dbReference type="Proteomes" id="UP001064262">
    <property type="component" value="Unassembled WGS sequence"/>
</dbReference>
<dbReference type="Gene3D" id="1.10.287.130">
    <property type="match status" value="1"/>
</dbReference>
<dbReference type="SUPFAM" id="SSF47384">
    <property type="entry name" value="Homodimeric domain of signal transducing histidine kinase"/>
    <property type="match status" value="1"/>
</dbReference>
<dbReference type="InterPro" id="IPR003661">
    <property type="entry name" value="HisK_dim/P_dom"/>
</dbReference>
<keyword evidence="5" id="KW-0808">Transferase</keyword>
<sequence length="458" mass="51454">MRQNSFNYWSRSLAFRLWVTSVAVLSISLTVIVSLILYMFSHSPLEMWQMHDNKETAESVAAGLQYNQQGQPTAIQVDKRTAWLFDVASTEFMYRVLDESGRVLLSSHSDIYHFPTEDLLSSSATGAHRQVTFDHRPFDLYSLKIYHNDRRFYVQTATSNYFGETVVDMKLDPLPNIAAITVLIAVIGFGLAFPFTIRMVLRPLNSASNAAMSITPANLKTRLEEKEMPSEIKPLIGAFNQALERLETGFSAQQQFLGSAAHELQTPLTLLRGQIELQPEINNKDLLFREIDLMARQVRQLLHLAEVSESQNYLFDKTDIIAVSHDVIDYLELKAARHQVQLLVNAPETLPAINADESALFILLKNIVENAINVTPANQAVTVVIDAKAIHIQDNGPGIHHDDFPMLFNRFWRAANAGTEGTGLGLAICKEIAQAHKWQITAHNTPRGAEFIIHYLAS</sequence>
<dbReference type="Pfam" id="PF02518">
    <property type="entry name" value="HATPase_c"/>
    <property type="match status" value="1"/>
</dbReference>